<reference evidence="12" key="1">
    <citation type="submission" date="2017-02" db="UniProtKB">
        <authorList>
            <consortium name="WormBaseParasite"/>
        </authorList>
    </citation>
    <scope>IDENTIFICATION</scope>
</reference>
<keyword evidence="7" id="KW-0943">RNA-mediated gene silencing</keyword>
<evidence type="ECO:0000256" key="9">
    <source>
        <dbReference type="ARBA" id="ARBA00023242"/>
    </source>
</evidence>
<keyword evidence="5" id="KW-0963">Cytoplasm</keyword>
<dbReference type="PANTHER" id="PTHR15975">
    <property type="entry name" value="CCR4-NOT TRANSCRIPTION COMPLEX SUBUNIT 11"/>
    <property type="match status" value="1"/>
</dbReference>
<evidence type="ECO:0000256" key="6">
    <source>
        <dbReference type="ARBA" id="ARBA00023015"/>
    </source>
</evidence>
<name>A0A0R3RM35_9BILA</name>
<evidence type="ECO:0000256" key="5">
    <source>
        <dbReference type="ARBA" id="ARBA00022490"/>
    </source>
</evidence>
<dbReference type="GO" id="GO:0031047">
    <property type="term" value="P:regulatory ncRNA-mediated gene silencing"/>
    <property type="evidence" value="ECO:0007669"/>
    <property type="project" value="UniProtKB-KW"/>
</dbReference>
<feature type="region of interest" description="Disordered" evidence="10">
    <location>
        <begin position="500"/>
        <end position="521"/>
    </location>
</feature>
<dbReference type="InterPro" id="IPR019312">
    <property type="entry name" value="CNOT11"/>
</dbReference>
<dbReference type="Pfam" id="PF10155">
    <property type="entry name" value="CNOT11"/>
    <property type="match status" value="1"/>
</dbReference>
<comment type="subcellular location">
    <subcellularLocation>
        <location evidence="2">Cytoplasm</location>
    </subcellularLocation>
    <subcellularLocation>
        <location evidence="1">Nucleus</location>
    </subcellularLocation>
</comment>
<feature type="region of interest" description="Disordered" evidence="10">
    <location>
        <begin position="192"/>
        <end position="223"/>
    </location>
</feature>
<evidence type="ECO:0000256" key="3">
    <source>
        <dbReference type="ARBA" id="ARBA00008030"/>
    </source>
</evidence>
<evidence type="ECO:0000256" key="8">
    <source>
        <dbReference type="ARBA" id="ARBA00023163"/>
    </source>
</evidence>
<comment type="similarity">
    <text evidence="3">Belongs to the CNOT11 family.</text>
</comment>
<dbReference type="STRING" id="1147741.A0A0R3RM35"/>
<protein>
    <recommendedName>
        <fullName evidence="4">CCR4-NOT transcription complex subunit 11</fullName>
    </recommendedName>
</protein>
<dbReference type="GO" id="GO:0005634">
    <property type="term" value="C:nucleus"/>
    <property type="evidence" value="ECO:0007669"/>
    <property type="project" value="UniProtKB-SubCell"/>
</dbReference>
<evidence type="ECO:0000313" key="11">
    <source>
        <dbReference type="Proteomes" id="UP000050640"/>
    </source>
</evidence>
<organism evidence="11 12">
    <name type="scientific">Elaeophora elaphi</name>
    <dbReference type="NCBI Taxonomy" id="1147741"/>
    <lineage>
        <taxon>Eukaryota</taxon>
        <taxon>Metazoa</taxon>
        <taxon>Ecdysozoa</taxon>
        <taxon>Nematoda</taxon>
        <taxon>Chromadorea</taxon>
        <taxon>Rhabditida</taxon>
        <taxon>Spirurina</taxon>
        <taxon>Spiruromorpha</taxon>
        <taxon>Filarioidea</taxon>
        <taxon>Onchocercidae</taxon>
        <taxon>Elaeophora</taxon>
    </lineage>
</organism>
<accession>A0A0R3RM35</accession>
<keyword evidence="6" id="KW-0805">Transcription regulation</keyword>
<keyword evidence="9" id="KW-0539">Nucleus</keyword>
<dbReference type="WBParaSite" id="EEL_0000254401-mRNA-1">
    <property type="protein sequence ID" value="EEL_0000254401-mRNA-1"/>
    <property type="gene ID" value="EEL_0000254401"/>
</dbReference>
<dbReference type="PANTHER" id="PTHR15975:SF0">
    <property type="entry name" value="CCR4-NOT TRANSCRIPTION COMPLEX SUBUNIT 11"/>
    <property type="match status" value="1"/>
</dbReference>
<evidence type="ECO:0000256" key="7">
    <source>
        <dbReference type="ARBA" id="ARBA00023158"/>
    </source>
</evidence>
<evidence type="ECO:0000256" key="1">
    <source>
        <dbReference type="ARBA" id="ARBA00004123"/>
    </source>
</evidence>
<evidence type="ECO:0000256" key="10">
    <source>
        <dbReference type="SAM" id="MobiDB-lite"/>
    </source>
</evidence>
<evidence type="ECO:0000256" key="2">
    <source>
        <dbReference type="ARBA" id="ARBA00004496"/>
    </source>
</evidence>
<keyword evidence="8" id="KW-0804">Transcription</keyword>
<keyword evidence="11" id="KW-1185">Reference proteome</keyword>
<dbReference type="Proteomes" id="UP000050640">
    <property type="component" value="Unplaced"/>
</dbReference>
<proteinExistence type="inferred from homology"/>
<sequence length="521" mass="57426">MLGCPKLGIRERYITGCLLTEMLDRISSRSPVDITMMRIPNQDFDIARHITALKNRQANYPSVVSVTAPAVIRILNERTNNRDKLVGVESLTSLLPNLTNSYLFEILPPSFHRAIPSLMPPSDDEFQFLYPFILDPIWMETSVEKQDAQVLSSTPHALNLVAPVHENEVISEKSENVELRTSPAVSPVAAEETQLDSADVSNKTGSSLPIIPTTTTPVSDDKKLDEPCHASSVSVLSEEKADIIKSDVSTESEVHASVETSPVAECQTITSSVSSEKKQPMTSVEATELLKKSLVSIITRTEAQKLAEAIAKDPSLAKIIDIPLFKHFVEFVAEMCKFQFDKYIDDNPAIAAAVIVARITQNCSELPQFFQLLAGMKISVQAMEVVNRLCTQVEFPQEYLNSYIATCVRRCEEPDQTPFMQCRQVRVVCVFLSSLIRSRTWDVRPLSVELQAFVLKFNHVREAASLYQAILMALQPSADSVTAYPTAHSLSTKATGSISTITTAGSSEPTTASSRGGRRSN</sequence>
<dbReference type="GO" id="GO:0030014">
    <property type="term" value="C:CCR4-NOT complex"/>
    <property type="evidence" value="ECO:0007669"/>
    <property type="project" value="InterPro"/>
</dbReference>
<evidence type="ECO:0000256" key="4">
    <source>
        <dbReference type="ARBA" id="ARBA00014872"/>
    </source>
</evidence>
<dbReference type="AlphaFoldDB" id="A0A0R3RM35"/>
<evidence type="ECO:0000313" key="12">
    <source>
        <dbReference type="WBParaSite" id="EEL_0000254401-mRNA-1"/>
    </source>
</evidence>
<dbReference type="GO" id="GO:0005737">
    <property type="term" value="C:cytoplasm"/>
    <property type="evidence" value="ECO:0007669"/>
    <property type="project" value="UniProtKB-SubCell"/>
</dbReference>
<feature type="compositionally biased region" description="Polar residues" evidence="10">
    <location>
        <begin position="195"/>
        <end position="207"/>
    </location>
</feature>